<dbReference type="GO" id="GO:0042883">
    <property type="term" value="P:cysteine transport"/>
    <property type="evidence" value="ECO:0007669"/>
    <property type="project" value="InterPro"/>
</dbReference>
<feature type="transmembrane region" description="Helical" evidence="10">
    <location>
        <begin position="236"/>
        <end position="257"/>
    </location>
</feature>
<keyword evidence="14" id="KW-1185">Reference proteome</keyword>
<evidence type="ECO:0000313" key="14">
    <source>
        <dbReference type="Proteomes" id="UP000199318"/>
    </source>
</evidence>
<keyword evidence="8 10" id="KW-1133">Transmembrane helix</keyword>
<dbReference type="NCBIfam" id="TIGR02857">
    <property type="entry name" value="CydD"/>
    <property type="match status" value="1"/>
</dbReference>
<proteinExistence type="predicted"/>
<dbReference type="GO" id="GO:0005524">
    <property type="term" value="F:ATP binding"/>
    <property type="evidence" value="ECO:0007669"/>
    <property type="project" value="UniProtKB-KW"/>
</dbReference>
<dbReference type="OrthoDB" id="9806127at2"/>
<feature type="transmembrane region" description="Helical" evidence="10">
    <location>
        <begin position="16"/>
        <end position="44"/>
    </location>
</feature>
<evidence type="ECO:0000256" key="7">
    <source>
        <dbReference type="ARBA" id="ARBA00022840"/>
    </source>
</evidence>
<evidence type="ECO:0000313" key="13">
    <source>
        <dbReference type="EMBL" id="SES15784.1"/>
    </source>
</evidence>
<dbReference type="PROSITE" id="PS00211">
    <property type="entry name" value="ABC_TRANSPORTER_1"/>
    <property type="match status" value="1"/>
</dbReference>
<accession>A0A1H9V348</accession>
<dbReference type="InterPro" id="IPR011527">
    <property type="entry name" value="ABC1_TM_dom"/>
</dbReference>
<keyword evidence="3" id="KW-1003">Cell membrane</keyword>
<dbReference type="InterPro" id="IPR027417">
    <property type="entry name" value="P-loop_NTPase"/>
</dbReference>
<dbReference type="InterPro" id="IPR036640">
    <property type="entry name" value="ABC1_TM_sf"/>
</dbReference>
<dbReference type="InterPro" id="IPR014216">
    <property type="entry name" value="ABC_transptr_CydD"/>
</dbReference>
<dbReference type="FunFam" id="3.40.50.300:FF:000299">
    <property type="entry name" value="ABC transporter ATP-binding protein/permease"/>
    <property type="match status" value="1"/>
</dbReference>
<evidence type="ECO:0000256" key="6">
    <source>
        <dbReference type="ARBA" id="ARBA00022807"/>
    </source>
</evidence>
<reference evidence="14" key="1">
    <citation type="submission" date="2016-10" db="EMBL/GenBank/DDBJ databases">
        <authorList>
            <person name="de Groot N.N."/>
        </authorList>
    </citation>
    <scope>NUCLEOTIDE SEQUENCE [LARGE SCALE GENOMIC DNA]</scope>
    <source>
        <strain evidence="14">10nlg</strain>
    </source>
</reference>
<dbReference type="AlphaFoldDB" id="A0A1H9V348"/>
<dbReference type="Gene3D" id="1.20.1560.10">
    <property type="entry name" value="ABC transporter type 1, transmembrane domain"/>
    <property type="match status" value="1"/>
</dbReference>
<name>A0A1H9V348_9BACI</name>
<dbReference type="InterPro" id="IPR017871">
    <property type="entry name" value="ABC_transporter-like_CS"/>
</dbReference>
<keyword evidence="6" id="KW-0378">Hydrolase</keyword>
<dbReference type="InterPro" id="IPR003439">
    <property type="entry name" value="ABC_transporter-like_ATP-bd"/>
</dbReference>
<dbReference type="GO" id="GO:0008234">
    <property type="term" value="F:cysteine-type peptidase activity"/>
    <property type="evidence" value="ECO:0007669"/>
    <property type="project" value="UniProtKB-KW"/>
</dbReference>
<dbReference type="PANTHER" id="PTHR24221">
    <property type="entry name" value="ATP-BINDING CASSETTE SUB-FAMILY B"/>
    <property type="match status" value="1"/>
</dbReference>
<keyword evidence="5" id="KW-0547">Nucleotide-binding</keyword>
<organism evidence="13 14">
    <name type="scientific">Salisediminibacterium halotolerans</name>
    <dbReference type="NCBI Taxonomy" id="517425"/>
    <lineage>
        <taxon>Bacteria</taxon>
        <taxon>Bacillati</taxon>
        <taxon>Bacillota</taxon>
        <taxon>Bacilli</taxon>
        <taxon>Bacillales</taxon>
        <taxon>Bacillaceae</taxon>
        <taxon>Salisediminibacterium</taxon>
    </lineage>
</organism>
<dbReference type="SUPFAM" id="SSF52540">
    <property type="entry name" value="P-loop containing nucleoside triphosphate hydrolases"/>
    <property type="match status" value="1"/>
</dbReference>
<dbReference type="PROSITE" id="PS50893">
    <property type="entry name" value="ABC_TRANSPORTER_2"/>
    <property type="match status" value="1"/>
</dbReference>
<dbReference type="SMART" id="SM00382">
    <property type="entry name" value="AAA"/>
    <property type="match status" value="1"/>
</dbReference>
<dbReference type="Pfam" id="PF00005">
    <property type="entry name" value="ABC_tran"/>
    <property type="match status" value="1"/>
</dbReference>
<gene>
    <name evidence="13" type="ORF">SAMN05444126_11750</name>
</gene>
<evidence type="ECO:0000256" key="1">
    <source>
        <dbReference type="ARBA" id="ARBA00004651"/>
    </source>
</evidence>
<evidence type="ECO:0000259" key="12">
    <source>
        <dbReference type="PROSITE" id="PS50929"/>
    </source>
</evidence>
<evidence type="ECO:0000256" key="3">
    <source>
        <dbReference type="ARBA" id="ARBA00022475"/>
    </source>
</evidence>
<dbReference type="Pfam" id="PF00664">
    <property type="entry name" value="ABC_membrane"/>
    <property type="match status" value="1"/>
</dbReference>
<keyword evidence="2" id="KW-0813">Transport</keyword>
<dbReference type="CDD" id="cd18584">
    <property type="entry name" value="ABC_6TM_AarD_CydD"/>
    <property type="match status" value="1"/>
</dbReference>
<evidence type="ECO:0000256" key="4">
    <source>
        <dbReference type="ARBA" id="ARBA00022692"/>
    </source>
</evidence>
<dbReference type="Proteomes" id="UP000199318">
    <property type="component" value="Unassembled WGS sequence"/>
</dbReference>
<dbReference type="GO" id="GO:0140359">
    <property type="term" value="F:ABC-type transporter activity"/>
    <property type="evidence" value="ECO:0007669"/>
    <property type="project" value="InterPro"/>
</dbReference>
<dbReference type="PANTHER" id="PTHR24221:SF590">
    <property type="entry name" value="COMPONENT LINKED WITH THE ASSEMBLY OF CYTOCHROME' TRANSPORT TRANSMEMBRANE ATP-BINDING PROTEIN ABC TRANSPORTER CYDD-RELATED"/>
    <property type="match status" value="1"/>
</dbReference>
<dbReference type="SUPFAM" id="SSF90123">
    <property type="entry name" value="ABC transporter transmembrane region"/>
    <property type="match status" value="1"/>
</dbReference>
<comment type="subcellular location">
    <subcellularLocation>
        <location evidence="1">Cell membrane</location>
        <topology evidence="1">Multi-pass membrane protein</topology>
    </subcellularLocation>
</comment>
<protein>
    <submittedName>
        <fullName evidence="13">ATP-binding cassette, subfamily C, CydD</fullName>
    </submittedName>
</protein>
<sequence>MKALKEIAKAQTKERAILIAGSLLMGITIVAMAYFIVAVVDLVFLQGASFDETTGYLFGLAVVLLLRALLTYLNGRTGIYMAAKIKARFRKNLADTYRQNPLETAITGQTGEKVSVYVDAVDDIDGYFRNYYPQLMQSSVVPLVLLGAIFYANWISGLIILVTAPFIPIAMIVVGKNAEKKSEEQMEELNRFSGTFLDILQGLATLKFFGRSKEKADVLEKSSLAYRDQTMGVLRVAFLTSLMLEFISMLSIAIVALEVGLRLVIYDQLSFFTAFFVLILTPEFFASLKELGTAFHNGKASTGAAERVMGELNKGDKEPQRAEKDVQYRIESKETPPEITLEAVRFSYRDDSAVIKGVDAVIPSGSQTAVIGPSGAGKTTVLNLLAGLAQPDEGTVSVNGVDLQAIYEEDWFRQISYITQEPYIFSGTIRENAVIGMEADVSGPELEEAVEKAGMRPVIEELPDGFATVVGEGGRQLSGGEKQRLALVRAFLKKPRVILFDEPTVGLDLRTEQILRCSIEELSQGATMITVAHRLHTIRHADQLLYLEGGILQGQGTHEELLAKLPAYQEMVRVHRGGAQQ</sequence>
<dbReference type="GO" id="GO:0016887">
    <property type="term" value="F:ATP hydrolysis activity"/>
    <property type="evidence" value="ECO:0007669"/>
    <property type="project" value="InterPro"/>
</dbReference>
<evidence type="ECO:0000256" key="9">
    <source>
        <dbReference type="ARBA" id="ARBA00023136"/>
    </source>
</evidence>
<dbReference type="PROSITE" id="PS50929">
    <property type="entry name" value="ABC_TM1F"/>
    <property type="match status" value="1"/>
</dbReference>
<dbReference type="EMBL" id="FOGV01000017">
    <property type="protein sequence ID" value="SES15784.1"/>
    <property type="molecule type" value="Genomic_DNA"/>
</dbReference>
<feature type="transmembrane region" description="Helical" evidence="10">
    <location>
        <begin position="135"/>
        <end position="152"/>
    </location>
</feature>
<keyword evidence="6" id="KW-0645">Protease</keyword>
<feature type="transmembrane region" description="Helical" evidence="10">
    <location>
        <begin position="56"/>
        <end position="75"/>
    </location>
</feature>
<feature type="domain" description="ABC transmembrane type-1" evidence="12">
    <location>
        <begin position="16"/>
        <end position="300"/>
    </location>
</feature>
<evidence type="ECO:0000256" key="10">
    <source>
        <dbReference type="SAM" id="Phobius"/>
    </source>
</evidence>
<keyword evidence="9 10" id="KW-0472">Membrane</keyword>
<dbReference type="RefSeq" id="WP_093073412.1">
    <property type="nucleotide sequence ID" value="NZ_FOGV01000017.1"/>
</dbReference>
<dbReference type="STRING" id="1464123.SAMN05444126_11750"/>
<feature type="domain" description="ABC transporter" evidence="11">
    <location>
        <begin position="339"/>
        <end position="574"/>
    </location>
</feature>
<dbReference type="Gene3D" id="3.40.50.300">
    <property type="entry name" value="P-loop containing nucleotide triphosphate hydrolases"/>
    <property type="match status" value="1"/>
</dbReference>
<keyword evidence="6" id="KW-0788">Thiol protease</keyword>
<dbReference type="InterPro" id="IPR039421">
    <property type="entry name" value="Type_1_exporter"/>
</dbReference>
<dbReference type="InterPro" id="IPR003593">
    <property type="entry name" value="AAA+_ATPase"/>
</dbReference>
<comment type="caution">
    <text evidence="13">The sequence shown here is derived from an EMBL/GenBank/DDBJ whole genome shotgun (WGS) entry which is preliminary data.</text>
</comment>
<keyword evidence="7 13" id="KW-0067">ATP-binding</keyword>
<evidence type="ECO:0000256" key="2">
    <source>
        <dbReference type="ARBA" id="ARBA00022448"/>
    </source>
</evidence>
<keyword evidence="4 10" id="KW-0812">Transmembrane</keyword>
<evidence type="ECO:0000256" key="8">
    <source>
        <dbReference type="ARBA" id="ARBA00022989"/>
    </source>
</evidence>
<evidence type="ECO:0000259" key="11">
    <source>
        <dbReference type="PROSITE" id="PS50893"/>
    </source>
</evidence>
<dbReference type="GO" id="GO:0005886">
    <property type="term" value="C:plasma membrane"/>
    <property type="evidence" value="ECO:0007669"/>
    <property type="project" value="UniProtKB-SubCell"/>
</dbReference>
<evidence type="ECO:0000256" key="5">
    <source>
        <dbReference type="ARBA" id="ARBA00022741"/>
    </source>
</evidence>
<feature type="transmembrane region" description="Helical" evidence="10">
    <location>
        <begin position="263"/>
        <end position="281"/>
    </location>
</feature>